<evidence type="ECO:0000313" key="2">
    <source>
        <dbReference type="Proteomes" id="UP000000816"/>
    </source>
</evidence>
<reference evidence="1 2" key="1">
    <citation type="journal article" date="2001" name="Science">
        <title>Mechanisms of evolution in Rickettsia conorii and R. prowazekii.</title>
        <authorList>
            <person name="Ogata H."/>
            <person name="Audic S."/>
            <person name="Renesto-Audiffren P."/>
            <person name="Fournier P.-E."/>
            <person name="Barbe V."/>
            <person name="Samson D."/>
            <person name="Roux V."/>
            <person name="Cossart P."/>
            <person name="Weissenbach J."/>
            <person name="Claverie J.-M."/>
            <person name="Raoult D."/>
        </authorList>
    </citation>
    <scope>NUCLEOTIDE SEQUENCE [LARGE SCALE GENOMIC DNA]</scope>
    <source>
        <strain evidence="2">ATCC VR-613 / Malish 7</strain>
    </source>
</reference>
<protein>
    <submittedName>
        <fullName evidence="1">Uncharacterized protein</fullName>
    </submittedName>
</protein>
<gene>
    <name evidence="1" type="ordered locus">RC0763</name>
</gene>
<proteinExistence type="predicted"/>
<dbReference type="EMBL" id="AE006914">
    <property type="protein sequence ID" value="AAL03301.1"/>
    <property type="molecule type" value="Genomic_DNA"/>
</dbReference>
<name>Q92HK8_RICCN</name>
<dbReference type="AlphaFoldDB" id="Q92HK8"/>
<accession>Q92HK8</accession>
<dbReference type="Proteomes" id="UP000000816">
    <property type="component" value="Chromosome"/>
</dbReference>
<dbReference type="KEGG" id="rco:RC0763"/>
<evidence type="ECO:0000313" key="1">
    <source>
        <dbReference type="EMBL" id="AAL03301.1"/>
    </source>
</evidence>
<dbReference type="GO" id="GO:0016746">
    <property type="term" value="F:acyltransferase activity"/>
    <property type="evidence" value="ECO:0007669"/>
    <property type="project" value="UniProtKB-KW"/>
</dbReference>
<organism evidence="1 2">
    <name type="scientific">Rickettsia conorii (strain ATCC VR-613 / Malish 7)</name>
    <dbReference type="NCBI Taxonomy" id="272944"/>
    <lineage>
        <taxon>Bacteria</taxon>
        <taxon>Pseudomonadati</taxon>
        <taxon>Pseudomonadota</taxon>
        <taxon>Alphaproteobacteria</taxon>
        <taxon>Rickettsiales</taxon>
        <taxon>Rickettsiaceae</taxon>
        <taxon>Rickettsieae</taxon>
        <taxon>Rickettsia</taxon>
        <taxon>spotted fever group</taxon>
    </lineage>
</organism>
<keyword evidence="1" id="KW-0808">Transferase</keyword>
<keyword evidence="1" id="KW-0012">Acyltransferase</keyword>
<dbReference type="PIR" id="C97795">
    <property type="entry name" value="C97795"/>
</dbReference>
<dbReference type="HOGENOM" id="CLU_1249844_0_0_5"/>
<sequence length="221" mass="24941">MYISSSIISKVALSSPTSSLKLFASSSSDLALLYSLIFATTSSSSAYSLDALTNSSPIMPEDSLLPKFSYLSKIFAKLSEKRMLFYCDLFMGEISTLLREATESCDEAISGYLTRLSRSQPMAARNDDLYQHQNGTLYKLFKCYQELSTDCSVYYSVIGRKSYVHNCCYSYLIILDYSTFCTSSDAHYTTLWWVNYSIEILNTVHTEVRNGKPSALKFFRG</sequence>